<sequence>MKITVKRAVVALCALVTAGSATASVGSPAYALGPGRVCMFLSLTGVPVLGHVGWAFRIDDSPQWIFGSTDSNEAGDRHVPKGAFNGAWWRRGTFDTVKSVFRTNRIDYTRYRCKDTPTSAVGAAAALAKDAKKWGYDLFENNCLDHAAKILNTYRGAVAPAPWSYPVPSEYFAVGLKRSGWEPARQL</sequence>
<dbReference type="Proteomes" id="UP001500902">
    <property type="component" value="Unassembled WGS sequence"/>
</dbReference>
<keyword evidence="1" id="KW-0732">Signal</keyword>
<evidence type="ECO:0000313" key="2">
    <source>
        <dbReference type="EMBL" id="GAA3677227.1"/>
    </source>
</evidence>
<dbReference type="EMBL" id="BAAAZP010000089">
    <property type="protein sequence ID" value="GAA3677227.1"/>
    <property type="molecule type" value="Genomic_DNA"/>
</dbReference>
<feature type="chain" id="PRO_5045235119" description="Lecithin retinol acyltransferase" evidence="1">
    <location>
        <begin position="24"/>
        <end position="187"/>
    </location>
</feature>
<protein>
    <recommendedName>
        <fullName evidence="4">Lecithin retinol acyltransferase</fullName>
    </recommendedName>
</protein>
<evidence type="ECO:0000313" key="3">
    <source>
        <dbReference type="Proteomes" id="UP001500902"/>
    </source>
</evidence>
<proteinExistence type="predicted"/>
<organism evidence="2 3">
    <name type="scientific">Nonomuraea antimicrobica</name>
    <dbReference type="NCBI Taxonomy" id="561173"/>
    <lineage>
        <taxon>Bacteria</taxon>
        <taxon>Bacillati</taxon>
        <taxon>Actinomycetota</taxon>
        <taxon>Actinomycetes</taxon>
        <taxon>Streptosporangiales</taxon>
        <taxon>Streptosporangiaceae</taxon>
        <taxon>Nonomuraea</taxon>
    </lineage>
</organism>
<evidence type="ECO:0000256" key="1">
    <source>
        <dbReference type="SAM" id="SignalP"/>
    </source>
</evidence>
<gene>
    <name evidence="2" type="ORF">GCM10022224_046750</name>
</gene>
<dbReference type="RefSeq" id="WP_344881754.1">
    <property type="nucleotide sequence ID" value="NZ_BAAAZP010000089.1"/>
</dbReference>
<comment type="caution">
    <text evidence="2">The sequence shown here is derived from an EMBL/GenBank/DDBJ whole genome shotgun (WGS) entry which is preliminary data.</text>
</comment>
<feature type="signal peptide" evidence="1">
    <location>
        <begin position="1"/>
        <end position="23"/>
    </location>
</feature>
<evidence type="ECO:0008006" key="4">
    <source>
        <dbReference type="Google" id="ProtNLM"/>
    </source>
</evidence>
<reference evidence="3" key="1">
    <citation type="journal article" date="2019" name="Int. J. Syst. Evol. Microbiol.">
        <title>The Global Catalogue of Microorganisms (GCM) 10K type strain sequencing project: providing services to taxonomists for standard genome sequencing and annotation.</title>
        <authorList>
            <consortium name="The Broad Institute Genomics Platform"/>
            <consortium name="The Broad Institute Genome Sequencing Center for Infectious Disease"/>
            <person name="Wu L."/>
            <person name="Ma J."/>
        </authorList>
    </citation>
    <scope>NUCLEOTIDE SEQUENCE [LARGE SCALE GENOMIC DNA]</scope>
    <source>
        <strain evidence="3">JCM 16904</strain>
    </source>
</reference>
<keyword evidence="3" id="KW-1185">Reference proteome</keyword>
<accession>A0ABP7C4T5</accession>
<name>A0ABP7C4T5_9ACTN</name>